<keyword evidence="2" id="KW-0678">Repressor</keyword>
<feature type="region of interest" description="Disordered" evidence="6">
    <location>
        <begin position="1"/>
        <end position="303"/>
    </location>
</feature>
<organism evidence="7 8">
    <name type="scientific">Hirsutella rhossiliensis</name>
    <dbReference type="NCBI Taxonomy" id="111463"/>
    <lineage>
        <taxon>Eukaryota</taxon>
        <taxon>Fungi</taxon>
        <taxon>Dikarya</taxon>
        <taxon>Ascomycota</taxon>
        <taxon>Pezizomycotina</taxon>
        <taxon>Sordariomycetes</taxon>
        <taxon>Hypocreomycetidae</taxon>
        <taxon>Hypocreales</taxon>
        <taxon>Ophiocordycipitaceae</taxon>
        <taxon>Hirsutella</taxon>
    </lineage>
</organism>
<dbReference type="AlphaFoldDB" id="A0A9P8MY26"/>
<evidence type="ECO:0000313" key="8">
    <source>
        <dbReference type="Proteomes" id="UP000824596"/>
    </source>
</evidence>
<reference evidence="7" key="1">
    <citation type="submission" date="2021-09" db="EMBL/GenBank/DDBJ databases">
        <title>A high-quality genome of the endoparasitic fungus Hirsutella rhossiliensis with a comparison of Hirsutella genomes reveals transposable elements contributing to genome size variation.</title>
        <authorList>
            <person name="Lin R."/>
            <person name="Jiao Y."/>
            <person name="Sun X."/>
            <person name="Ling J."/>
            <person name="Xie B."/>
            <person name="Cheng X."/>
        </authorList>
    </citation>
    <scope>NUCLEOTIDE SEQUENCE</scope>
    <source>
        <strain evidence="7">HR02</strain>
    </source>
</reference>
<accession>A0A9P8MY26</accession>
<feature type="compositionally biased region" description="Basic and acidic residues" evidence="6">
    <location>
        <begin position="42"/>
        <end position="73"/>
    </location>
</feature>
<evidence type="ECO:0000256" key="3">
    <source>
        <dbReference type="ARBA" id="ARBA00023015"/>
    </source>
</evidence>
<protein>
    <submittedName>
        <fullName evidence="7">Sds3-like domain-containing protein</fullName>
    </submittedName>
</protein>
<feature type="compositionally biased region" description="Basic and acidic residues" evidence="6">
    <location>
        <begin position="137"/>
        <end position="146"/>
    </location>
</feature>
<comment type="subcellular location">
    <subcellularLocation>
        <location evidence="1">Nucleus</location>
    </subcellularLocation>
</comment>
<keyword evidence="5" id="KW-0539">Nucleus</keyword>
<dbReference type="PANTHER" id="PTHR21964">
    <property type="entry name" value="BREAST CANCER METASTASIS-SUPPRESSOR 1"/>
    <property type="match status" value="1"/>
</dbReference>
<evidence type="ECO:0000313" key="7">
    <source>
        <dbReference type="EMBL" id="KAH0963345.1"/>
    </source>
</evidence>
<name>A0A9P8MY26_9HYPO</name>
<feature type="compositionally biased region" description="Acidic residues" evidence="6">
    <location>
        <begin position="32"/>
        <end position="41"/>
    </location>
</feature>
<dbReference type="GO" id="GO:0005654">
    <property type="term" value="C:nucleoplasm"/>
    <property type="evidence" value="ECO:0007669"/>
    <property type="project" value="UniProtKB-ARBA"/>
</dbReference>
<proteinExistence type="predicted"/>
<feature type="compositionally biased region" description="Acidic residues" evidence="6">
    <location>
        <begin position="285"/>
        <end position="303"/>
    </location>
</feature>
<feature type="compositionally biased region" description="Basic residues" evidence="6">
    <location>
        <begin position="251"/>
        <end position="262"/>
    </location>
</feature>
<dbReference type="Pfam" id="PF08598">
    <property type="entry name" value="Sds3"/>
    <property type="match status" value="1"/>
</dbReference>
<keyword evidence="4" id="KW-0804">Transcription</keyword>
<evidence type="ECO:0000256" key="5">
    <source>
        <dbReference type="ARBA" id="ARBA00023242"/>
    </source>
</evidence>
<dbReference type="OrthoDB" id="20886at2759"/>
<dbReference type="Proteomes" id="UP000824596">
    <property type="component" value="Unassembled WGS sequence"/>
</dbReference>
<feature type="compositionally biased region" description="Low complexity" evidence="6">
    <location>
        <begin position="263"/>
        <end position="273"/>
    </location>
</feature>
<dbReference type="RefSeq" id="XP_044720858.1">
    <property type="nucleotide sequence ID" value="XM_044864326.1"/>
</dbReference>
<feature type="region of interest" description="Disordered" evidence="6">
    <location>
        <begin position="587"/>
        <end position="629"/>
    </location>
</feature>
<comment type="caution">
    <text evidence="7">The sequence shown here is derived from an EMBL/GenBank/DDBJ whole genome shotgun (WGS) entry which is preliminary data.</text>
</comment>
<evidence type="ECO:0000256" key="2">
    <source>
        <dbReference type="ARBA" id="ARBA00022491"/>
    </source>
</evidence>
<evidence type="ECO:0000256" key="4">
    <source>
        <dbReference type="ARBA" id="ARBA00023163"/>
    </source>
</evidence>
<dbReference type="InterPro" id="IPR013907">
    <property type="entry name" value="Sds3"/>
</dbReference>
<sequence>MAATAVAHGARSPSGPGAVDLEGSIVSSPLSEVEDGDANDQDIEHMQLDGRGHIGDKSSVSGDDHRIANHDGSDSDSALSDAASDVNSDVNDTEAETERLYDTPKSQRHRDVVVDQFNNGRVFEHTPSKLHRTTGAEADHDNRDDLSVSGDEESVASSLAGREDSPAKPATANDTSIDEDAKLDSQDRKRKRKRNGSLGAPGATVEQDTPMNEDDSTSANPQSGHQSGGEDEASSTSNRDATVEAPERETRKSKRNSSKRKGLLAGDAAGGADSDTREYPADVAVGDEAEHPEEEPDGDAEEEADLAAKNIEEMERKHAAFRDWTHIEDMFSVFRERLYKDRLQRLEEEEQSLLADEPTHPEYLSMKKCIDERLDKRLQEADAEYELQMTANDRRAVAERAQIWSQFFQAVREKREQALERLNQQWYEVQSARRSAHSLPDYGLLFPKDPAQRVRNAIAYNTEVSTLAGLAKYEGFPAGPELKGASMSELEADLSAIEHVHHGRQKHTAHHQPREEYHTPTFSRLGPAGEQFIKDTPWANPNHSAHKLHKEPAQTDGPAKRATQSTSRPPADVKATFDGQFRAHISPALSNRVSESPEMARGIPNQAAHPMKRVSSIPKLARGSRAAAA</sequence>
<dbReference type="GO" id="GO:0010468">
    <property type="term" value="P:regulation of gene expression"/>
    <property type="evidence" value="ECO:0007669"/>
    <property type="project" value="UniProtKB-ARBA"/>
</dbReference>
<dbReference type="EMBL" id="JAIZPD010000005">
    <property type="protein sequence ID" value="KAH0963345.1"/>
    <property type="molecule type" value="Genomic_DNA"/>
</dbReference>
<feature type="compositionally biased region" description="Basic and acidic residues" evidence="6">
    <location>
        <begin position="241"/>
        <end position="250"/>
    </location>
</feature>
<feature type="compositionally biased region" description="Low complexity" evidence="6">
    <location>
        <begin position="75"/>
        <end position="90"/>
    </location>
</feature>
<gene>
    <name evidence="7" type="ORF">HRG_05855</name>
</gene>
<feature type="region of interest" description="Disordered" evidence="6">
    <location>
        <begin position="536"/>
        <end position="573"/>
    </location>
</feature>
<evidence type="ECO:0000256" key="1">
    <source>
        <dbReference type="ARBA" id="ARBA00004123"/>
    </source>
</evidence>
<dbReference type="GeneID" id="68354984"/>
<keyword evidence="3" id="KW-0805">Transcription regulation</keyword>
<evidence type="ECO:0000256" key="6">
    <source>
        <dbReference type="SAM" id="MobiDB-lite"/>
    </source>
</evidence>
<dbReference type="SMART" id="SM01401">
    <property type="entry name" value="Sds3"/>
    <property type="match status" value="1"/>
</dbReference>
<keyword evidence="8" id="KW-1185">Reference proteome</keyword>